<dbReference type="AlphaFoldDB" id="A0A1Y6BA13"/>
<sequence>MITLYGVALSPYYNKVKIALIEKGVNFREQPAAPAQTPEVLALSPMGKIPYVDINGHALAESGAILEWLEDAYPTAALLPPTPNGRAHARELALLLEHYVLTPAKPLFDHVLFGSALGEAERERAGGAIESGIAAVMRRARLTPWLSGAEFSHADISAAALLPSVSLACRRTLQRDPVQAVPELAAYLKALAQRSSVARTWQERDVAVAAFQDARQGG</sequence>
<keyword evidence="2" id="KW-0808">Transferase</keyword>
<evidence type="ECO:0000313" key="3">
    <source>
        <dbReference type="Proteomes" id="UP000192920"/>
    </source>
</evidence>
<dbReference type="InterPro" id="IPR050983">
    <property type="entry name" value="GST_Omega/HSP26"/>
</dbReference>
<organism evidence="2 3">
    <name type="scientific">Pseudogulbenkiania subflava DSM 22618</name>
    <dbReference type="NCBI Taxonomy" id="1123014"/>
    <lineage>
        <taxon>Bacteria</taxon>
        <taxon>Pseudomonadati</taxon>
        <taxon>Pseudomonadota</taxon>
        <taxon>Betaproteobacteria</taxon>
        <taxon>Neisseriales</taxon>
        <taxon>Chromobacteriaceae</taxon>
        <taxon>Pseudogulbenkiania</taxon>
    </lineage>
</organism>
<dbReference type="GO" id="GO:0005737">
    <property type="term" value="C:cytoplasm"/>
    <property type="evidence" value="ECO:0007669"/>
    <property type="project" value="TreeGrafter"/>
</dbReference>
<dbReference type="PROSITE" id="PS50404">
    <property type="entry name" value="GST_NTER"/>
    <property type="match status" value="1"/>
</dbReference>
<dbReference type="Gene3D" id="1.20.1050.10">
    <property type="match status" value="1"/>
</dbReference>
<keyword evidence="3" id="KW-1185">Reference proteome</keyword>
<dbReference type="InterPro" id="IPR036249">
    <property type="entry name" value="Thioredoxin-like_sf"/>
</dbReference>
<evidence type="ECO:0000259" key="1">
    <source>
        <dbReference type="PROSITE" id="PS50404"/>
    </source>
</evidence>
<dbReference type="InterPro" id="IPR040079">
    <property type="entry name" value="Glutathione_S-Trfase"/>
</dbReference>
<dbReference type="STRING" id="1123014.SAMN02745746_00181"/>
<dbReference type="PANTHER" id="PTHR43968">
    <property type="match status" value="1"/>
</dbReference>
<evidence type="ECO:0000313" key="2">
    <source>
        <dbReference type="EMBL" id="SME93542.1"/>
    </source>
</evidence>
<dbReference type="InterPro" id="IPR036282">
    <property type="entry name" value="Glutathione-S-Trfase_C_sf"/>
</dbReference>
<dbReference type="Gene3D" id="3.40.30.10">
    <property type="entry name" value="Glutaredoxin"/>
    <property type="match status" value="1"/>
</dbReference>
<dbReference type="EMBL" id="FXAG01000001">
    <property type="protein sequence ID" value="SME93542.1"/>
    <property type="molecule type" value="Genomic_DNA"/>
</dbReference>
<gene>
    <name evidence="2" type="ORF">SAMN02745746_00181</name>
</gene>
<dbReference type="CDD" id="cd00570">
    <property type="entry name" value="GST_N_family"/>
    <property type="match status" value="1"/>
</dbReference>
<dbReference type="SUPFAM" id="SSF52833">
    <property type="entry name" value="Thioredoxin-like"/>
    <property type="match status" value="1"/>
</dbReference>
<name>A0A1Y6BA13_9NEIS</name>
<dbReference type="RefSeq" id="WP_085274571.1">
    <property type="nucleotide sequence ID" value="NZ_FXAG01000001.1"/>
</dbReference>
<dbReference type="SFLD" id="SFLDG00358">
    <property type="entry name" value="Main_(cytGST)"/>
    <property type="match status" value="1"/>
</dbReference>
<dbReference type="GO" id="GO:0016740">
    <property type="term" value="F:transferase activity"/>
    <property type="evidence" value="ECO:0007669"/>
    <property type="project" value="UniProtKB-KW"/>
</dbReference>
<dbReference type="Pfam" id="PF13417">
    <property type="entry name" value="GST_N_3"/>
    <property type="match status" value="1"/>
</dbReference>
<dbReference type="PANTHER" id="PTHR43968:SF6">
    <property type="entry name" value="GLUTATHIONE S-TRANSFERASE OMEGA"/>
    <property type="match status" value="1"/>
</dbReference>
<dbReference type="SFLD" id="SFLDS00019">
    <property type="entry name" value="Glutathione_Transferase_(cytos"/>
    <property type="match status" value="1"/>
</dbReference>
<dbReference type="Pfam" id="PF13410">
    <property type="entry name" value="GST_C_2"/>
    <property type="match status" value="1"/>
</dbReference>
<protein>
    <submittedName>
        <fullName evidence="2">Glutathione S-transferase</fullName>
    </submittedName>
</protein>
<dbReference type="InterPro" id="IPR004045">
    <property type="entry name" value="Glutathione_S-Trfase_N"/>
</dbReference>
<proteinExistence type="predicted"/>
<reference evidence="3" key="1">
    <citation type="submission" date="2017-04" db="EMBL/GenBank/DDBJ databases">
        <authorList>
            <person name="Varghese N."/>
            <person name="Submissions S."/>
        </authorList>
    </citation>
    <scope>NUCLEOTIDE SEQUENCE [LARGE SCALE GENOMIC DNA]</scope>
    <source>
        <strain evidence="3">DSM 22618</strain>
    </source>
</reference>
<accession>A0A1Y6BA13</accession>
<dbReference type="SUPFAM" id="SSF47616">
    <property type="entry name" value="GST C-terminal domain-like"/>
    <property type="match status" value="1"/>
</dbReference>
<dbReference type="Proteomes" id="UP000192920">
    <property type="component" value="Unassembled WGS sequence"/>
</dbReference>
<feature type="domain" description="GST N-terminal" evidence="1">
    <location>
        <begin position="1"/>
        <end position="77"/>
    </location>
</feature>